<organism evidence="2 3">
    <name type="scientific">Hanseniaspora valbyensis NRRL Y-1626</name>
    <dbReference type="NCBI Taxonomy" id="766949"/>
    <lineage>
        <taxon>Eukaryota</taxon>
        <taxon>Fungi</taxon>
        <taxon>Dikarya</taxon>
        <taxon>Ascomycota</taxon>
        <taxon>Saccharomycotina</taxon>
        <taxon>Saccharomycetes</taxon>
        <taxon>Saccharomycodales</taxon>
        <taxon>Saccharomycodaceae</taxon>
        <taxon>Hanseniaspora</taxon>
    </lineage>
</organism>
<dbReference type="GO" id="GO:0015184">
    <property type="term" value="F:L-cystine transmembrane transporter activity"/>
    <property type="evidence" value="ECO:0007669"/>
    <property type="project" value="TreeGrafter"/>
</dbReference>
<name>A0A1B7TFB2_9ASCO</name>
<protein>
    <submittedName>
        <fullName evidence="2">Uncharacterized protein</fullName>
    </submittedName>
</protein>
<dbReference type="PANTHER" id="PTHR13131">
    <property type="entry name" value="CYSTINOSIN"/>
    <property type="match status" value="1"/>
</dbReference>
<proteinExistence type="predicted"/>
<dbReference type="GO" id="GO:0005774">
    <property type="term" value="C:vacuolar membrane"/>
    <property type="evidence" value="ECO:0007669"/>
    <property type="project" value="TreeGrafter"/>
</dbReference>
<keyword evidence="1" id="KW-0812">Transmembrane</keyword>
<reference evidence="3" key="1">
    <citation type="journal article" date="2016" name="Proc. Natl. Acad. Sci. U.S.A.">
        <title>Comparative genomics of biotechnologically important yeasts.</title>
        <authorList>
            <person name="Riley R."/>
            <person name="Haridas S."/>
            <person name="Wolfe K.H."/>
            <person name="Lopes M.R."/>
            <person name="Hittinger C.T."/>
            <person name="Goeker M."/>
            <person name="Salamov A.A."/>
            <person name="Wisecaver J.H."/>
            <person name="Long T.M."/>
            <person name="Calvey C.H."/>
            <person name="Aerts A.L."/>
            <person name="Barry K.W."/>
            <person name="Choi C."/>
            <person name="Clum A."/>
            <person name="Coughlan A.Y."/>
            <person name="Deshpande S."/>
            <person name="Douglass A.P."/>
            <person name="Hanson S.J."/>
            <person name="Klenk H.-P."/>
            <person name="LaButti K.M."/>
            <person name="Lapidus A."/>
            <person name="Lindquist E.A."/>
            <person name="Lipzen A.M."/>
            <person name="Meier-Kolthoff J.P."/>
            <person name="Ohm R.A."/>
            <person name="Otillar R.P."/>
            <person name="Pangilinan J.L."/>
            <person name="Peng Y."/>
            <person name="Rokas A."/>
            <person name="Rosa C.A."/>
            <person name="Scheuner C."/>
            <person name="Sibirny A.A."/>
            <person name="Slot J.C."/>
            <person name="Stielow J.B."/>
            <person name="Sun H."/>
            <person name="Kurtzman C.P."/>
            <person name="Blackwell M."/>
            <person name="Grigoriev I.V."/>
            <person name="Jeffries T.W."/>
        </authorList>
    </citation>
    <scope>NUCLEOTIDE SEQUENCE [LARGE SCALE GENOMIC DNA]</scope>
    <source>
        <strain evidence="3">NRRL Y-1626</strain>
    </source>
</reference>
<keyword evidence="1" id="KW-0472">Membrane</keyword>
<evidence type="ECO:0000313" key="3">
    <source>
        <dbReference type="Proteomes" id="UP000092321"/>
    </source>
</evidence>
<dbReference type="PANTHER" id="PTHR13131:SF5">
    <property type="entry name" value="CYSTINOSIN"/>
    <property type="match status" value="1"/>
</dbReference>
<keyword evidence="3" id="KW-1185">Reference proteome</keyword>
<comment type="caution">
    <text evidence="2">The sequence shown here is derived from an EMBL/GenBank/DDBJ whole genome shotgun (WGS) entry which is preliminary data.</text>
</comment>
<evidence type="ECO:0000313" key="2">
    <source>
        <dbReference type="EMBL" id="OBA27432.1"/>
    </source>
</evidence>
<dbReference type="EMBL" id="LXPE01000008">
    <property type="protein sequence ID" value="OBA27432.1"/>
    <property type="molecule type" value="Genomic_DNA"/>
</dbReference>
<dbReference type="AlphaFoldDB" id="A0A1B7TFB2"/>
<sequence>MTGINRFDLLYSINGLMLNSLNVYRKMYLKNDTKVKELPHNIYNETTGSGVGIPKLSFVSKKIVTVSLSTIFVAVVLTGLKQITLLHLTHYLSVIKMLMTLIKNFPQLKENGRQDMKKNFPIWQTRLDITGSLALILYTYSIDINFTKISIAAVTFFFQTVFLYQYWRS</sequence>
<dbReference type="InterPro" id="IPR005282">
    <property type="entry name" value="LC_transporter"/>
</dbReference>
<dbReference type="Proteomes" id="UP000092321">
    <property type="component" value="Unassembled WGS sequence"/>
</dbReference>
<evidence type="ECO:0000256" key="1">
    <source>
        <dbReference type="SAM" id="Phobius"/>
    </source>
</evidence>
<gene>
    <name evidence="2" type="ORF">HANVADRAFT_55618</name>
</gene>
<feature type="transmembrane region" description="Helical" evidence="1">
    <location>
        <begin position="63"/>
        <end position="80"/>
    </location>
</feature>
<keyword evidence="1" id="KW-1133">Transmembrane helix</keyword>
<accession>A0A1B7TFB2</accession>
<feature type="transmembrane region" description="Helical" evidence="1">
    <location>
        <begin position="146"/>
        <end position="167"/>
    </location>
</feature>
<dbReference type="OrthoDB" id="75720at2759"/>